<gene>
    <name evidence="1" type="ORF">GSOID_T00018757001</name>
</gene>
<accession>E4Y5B6</accession>
<reference evidence="1" key="1">
    <citation type="journal article" date="2010" name="Science">
        <title>Plasticity of animal genome architecture unmasked by rapid evolution of a pelagic tunicate.</title>
        <authorList>
            <person name="Denoeud F."/>
            <person name="Henriet S."/>
            <person name="Mungpakdee S."/>
            <person name="Aury J.M."/>
            <person name="Da Silva C."/>
            <person name="Brinkmann H."/>
            <person name="Mikhaleva J."/>
            <person name="Olsen L.C."/>
            <person name="Jubin C."/>
            <person name="Canestro C."/>
            <person name="Bouquet J.M."/>
            <person name="Danks G."/>
            <person name="Poulain J."/>
            <person name="Campsteijn C."/>
            <person name="Adamski M."/>
            <person name="Cross I."/>
            <person name="Yadetie F."/>
            <person name="Muffato M."/>
            <person name="Louis A."/>
            <person name="Butcher S."/>
            <person name="Tsagkogeorga G."/>
            <person name="Konrad A."/>
            <person name="Singh S."/>
            <person name="Jensen M.F."/>
            <person name="Cong E.H."/>
            <person name="Eikeseth-Otteraa H."/>
            <person name="Noel B."/>
            <person name="Anthouard V."/>
            <person name="Porcel B.M."/>
            <person name="Kachouri-Lafond R."/>
            <person name="Nishino A."/>
            <person name="Ugolini M."/>
            <person name="Chourrout P."/>
            <person name="Nishida H."/>
            <person name="Aasland R."/>
            <person name="Huzurbazar S."/>
            <person name="Westhof E."/>
            <person name="Delsuc F."/>
            <person name="Lehrach H."/>
            <person name="Reinhardt R."/>
            <person name="Weissenbach J."/>
            <person name="Roy S.W."/>
            <person name="Artiguenave F."/>
            <person name="Postlethwait J.H."/>
            <person name="Manak J.R."/>
            <person name="Thompson E.M."/>
            <person name="Jaillon O."/>
            <person name="Du Pasquier L."/>
            <person name="Boudinot P."/>
            <person name="Liberles D.A."/>
            <person name="Volff J.N."/>
            <person name="Philippe H."/>
            <person name="Lenhard B."/>
            <person name="Roest Crollius H."/>
            <person name="Wincker P."/>
            <person name="Chourrout D."/>
        </authorList>
    </citation>
    <scope>NUCLEOTIDE SEQUENCE [LARGE SCALE GENOMIC DNA]</scope>
</reference>
<dbReference type="AlphaFoldDB" id="E4Y5B6"/>
<organism evidence="1">
    <name type="scientific">Oikopleura dioica</name>
    <name type="common">Tunicate</name>
    <dbReference type="NCBI Taxonomy" id="34765"/>
    <lineage>
        <taxon>Eukaryota</taxon>
        <taxon>Metazoa</taxon>
        <taxon>Chordata</taxon>
        <taxon>Tunicata</taxon>
        <taxon>Appendicularia</taxon>
        <taxon>Copelata</taxon>
        <taxon>Oikopleuridae</taxon>
        <taxon>Oikopleura</taxon>
    </lineage>
</organism>
<name>E4Y5B6_OIKDI</name>
<dbReference type="EMBL" id="FN654285">
    <property type="protein sequence ID" value="CBY43651.1"/>
    <property type="molecule type" value="Genomic_DNA"/>
</dbReference>
<protein>
    <submittedName>
        <fullName evidence="1">Uncharacterized protein</fullName>
    </submittedName>
</protein>
<dbReference type="Proteomes" id="UP000011014">
    <property type="component" value="Unassembled WGS sequence"/>
</dbReference>
<evidence type="ECO:0000313" key="1">
    <source>
        <dbReference type="EMBL" id="CBY43651.1"/>
    </source>
</evidence>
<sequence>MSLLKGYRRALSSVFKYKIKLKSAPPRIVQMSNVPFEEGFKDFFVDIMKIERDRADEIMALLDKDENETLRKIFMYMRLCTYDYDEYEVMQERAEDIANELSRSILVKKEENEYELLQDKRHIGQIEDSALDSIFEEGVSDTRDIHRRWYLRNFFGKFYLKTGTRALTERSNRSYEFRKVQLTPQQKKLYLFEEEMSHLDVHSLLQEKVASTEISLQNYQRTAKIKFPLFTRNGQQLAYRFYVDQGLNEQEAINAFDALSIEERAFWYFLKYLTAWFRKGHALVSCTELFRLNESLLSELLHQFNLNAGKGRGAKRWNTVQTDLKKHYELRVSRFEAFVRALEYECALKSLTDSKQPKLAVNYEDLHVNQRRIISYAFDQIVDTPIDEQPHLLTTLVSAKIPQPAWTCIYSTMNTTLQDMNLNELAKVVNKLKCPRLPYIIDEEDIESIVIGISGLVKIRTNRSRAKAKEIEEEEEADLLSEAES</sequence>
<proteinExistence type="predicted"/>